<dbReference type="VEuPathDB" id="MicrosporidiaDB:SLOPH_1129"/>
<proteinExistence type="predicted"/>
<sequence length="193" mass="23715">CIISIRILYNLFFFVKIKDKYTYYLLRNRYEIERKYFKNAYISEREYSCYGGYKVFNRYNIKDEIYYIYDRKSEGNVMENNILVVCKDTVNLCNVDNVVEYFKCRRKYNIIQELWRDECNLIFKNCYIFIMELIGMGDKYDFRENNDGFYSMGYISYCEEKRKAYFICEEYRSTNVGDINLLYDICLMVNNEQ</sequence>
<gene>
    <name evidence="1" type="ORF">SLOPH_1129</name>
</gene>
<evidence type="ECO:0000313" key="1">
    <source>
        <dbReference type="EMBL" id="EPR79985.1"/>
    </source>
</evidence>
<protein>
    <submittedName>
        <fullName evidence="1">Uncharacterized protein</fullName>
    </submittedName>
</protein>
<evidence type="ECO:0000313" key="2">
    <source>
        <dbReference type="Proteomes" id="UP000014978"/>
    </source>
</evidence>
<dbReference type="HOGENOM" id="CLU_1412004_0_0_1"/>
<reference evidence="2" key="1">
    <citation type="journal article" date="2013" name="PLoS Genet.">
        <title>The genome of Spraguea lophii and the basis of host-microsporidian interactions.</title>
        <authorList>
            <person name="Campbell S.E."/>
            <person name="Williams T.A."/>
            <person name="Yousuf A."/>
            <person name="Soanes D.M."/>
            <person name="Paszkiewicz K.H."/>
            <person name="Williams B.A.P."/>
        </authorList>
    </citation>
    <scope>NUCLEOTIDE SEQUENCE [LARGE SCALE GENOMIC DNA]</scope>
    <source>
        <strain evidence="2">42_110</strain>
    </source>
</reference>
<keyword evidence="2" id="KW-1185">Reference proteome</keyword>
<dbReference type="EMBL" id="ATCN01000052">
    <property type="protein sequence ID" value="EPR79985.1"/>
    <property type="molecule type" value="Genomic_DNA"/>
</dbReference>
<feature type="non-terminal residue" evidence="1">
    <location>
        <position position="1"/>
    </location>
</feature>
<organism evidence="1 2">
    <name type="scientific">Spraguea lophii (strain 42_110)</name>
    <name type="common">Microsporidian parasite</name>
    <dbReference type="NCBI Taxonomy" id="1358809"/>
    <lineage>
        <taxon>Eukaryota</taxon>
        <taxon>Fungi</taxon>
        <taxon>Fungi incertae sedis</taxon>
        <taxon>Microsporidia</taxon>
        <taxon>Spragueidae</taxon>
        <taxon>Spraguea</taxon>
    </lineage>
</organism>
<name>S7WAK1_SPRLO</name>
<dbReference type="InParanoid" id="S7WAK1"/>
<dbReference type="Proteomes" id="UP000014978">
    <property type="component" value="Unassembled WGS sequence"/>
</dbReference>
<comment type="caution">
    <text evidence="1">The sequence shown here is derived from an EMBL/GenBank/DDBJ whole genome shotgun (WGS) entry which is preliminary data.</text>
</comment>
<accession>S7WAK1</accession>
<dbReference type="AlphaFoldDB" id="S7WAK1"/>